<protein>
    <submittedName>
        <fullName evidence="1">Uncharacterized protein</fullName>
    </submittedName>
</protein>
<keyword evidence="2" id="KW-1185">Reference proteome</keyword>
<organism evidence="1 2">
    <name type="scientific">Kingdonia uniflora</name>
    <dbReference type="NCBI Taxonomy" id="39325"/>
    <lineage>
        <taxon>Eukaryota</taxon>
        <taxon>Viridiplantae</taxon>
        <taxon>Streptophyta</taxon>
        <taxon>Embryophyta</taxon>
        <taxon>Tracheophyta</taxon>
        <taxon>Spermatophyta</taxon>
        <taxon>Magnoliopsida</taxon>
        <taxon>Ranunculales</taxon>
        <taxon>Circaeasteraceae</taxon>
        <taxon>Kingdonia</taxon>
    </lineage>
</organism>
<reference evidence="1 2" key="1">
    <citation type="journal article" date="2020" name="IScience">
        <title>Genome Sequencing of the Endangered Kingdonia uniflora (Circaeasteraceae, Ranunculales) Reveals Potential Mechanisms of Evolutionary Specialization.</title>
        <authorList>
            <person name="Sun Y."/>
            <person name="Deng T."/>
            <person name="Zhang A."/>
            <person name="Moore M.J."/>
            <person name="Landis J.B."/>
            <person name="Lin N."/>
            <person name="Zhang H."/>
            <person name="Zhang X."/>
            <person name="Huang J."/>
            <person name="Zhang X."/>
            <person name="Sun H."/>
            <person name="Wang H."/>
        </authorList>
    </citation>
    <scope>NUCLEOTIDE SEQUENCE [LARGE SCALE GENOMIC DNA]</scope>
    <source>
        <strain evidence="1">TB1705</strain>
        <tissue evidence="1">Leaf</tissue>
    </source>
</reference>
<comment type="caution">
    <text evidence="1">The sequence shown here is derived from an EMBL/GenBank/DDBJ whole genome shotgun (WGS) entry which is preliminary data.</text>
</comment>
<evidence type="ECO:0000313" key="1">
    <source>
        <dbReference type="EMBL" id="KAF6162727.1"/>
    </source>
</evidence>
<gene>
    <name evidence="1" type="ORF">GIB67_028996</name>
</gene>
<sequence>FLPAIFPLSKTKIWGFSLSWPFPHLISHNFPLKSFNFPLIFEDHDFPLFST</sequence>
<evidence type="ECO:0000313" key="2">
    <source>
        <dbReference type="Proteomes" id="UP000541444"/>
    </source>
</evidence>
<name>A0A7J7N6G6_9MAGN</name>
<dbReference type="AlphaFoldDB" id="A0A7J7N6G6"/>
<accession>A0A7J7N6G6</accession>
<dbReference type="EMBL" id="JACGCM010001011">
    <property type="protein sequence ID" value="KAF6162727.1"/>
    <property type="molecule type" value="Genomic_DNA"/>
</dbReference>
<dbReference type="Proteomes" id="UP000541444">
    <property type="component" value="Unassembled WGS sequence"/>
</dbReference>
<feature type="non-terminal residue" evidence="1">
    <location>
        <position position="1"/>
    </location>
</feature>
<proteinExistence type="predicted"/>